<keyword evidence="1 3" id="KW-0396">Initiation factor</keyword>
<accession>A0A7J3SJF0</accession>
<evidence type="ECO:0000313" key="4">
    <source>
        <dbReference type="EMBL" id="HGZ59720.1"/>
    </source>
</evidence>
<dbReference type="EMBL" id="DTLS01000025">
    <property type="protein sequence ID" value="HGZ59720.1"/>
    <property type="molecule type" value="Genomic_DNA"/>
</dbReference>
<evidence type="ECO:0000256" key="1">
    <source>
        <dbReference type="ARBA" id="ARBA00022540"/>
    </source>
</evidence>
<dbReference type="Pfam" id="PF01912">
    <property type="entry name" value="eIF-6"/>
    <property type="match status" value="1"/>
</dbReference>
<dbReference type="GO" id="GO:0042256">
    <property type="term" value="P:cytosolic ribosome assembly"/>
    <property type="evidence" value="ECO:0007669"/>
    <property type="project" value="InterPro"/>
</dbReference>
<dbReference type="SMART" id="SM00654">
    <property type="entry name" value="eIF6"/>
    <property type="match status" value="1"/>
</dbReference>
<dbReference type="HAMAP" id="MF_00032">
    <property type="entry name" value="eIF_6"/>
    <property type="match status" value="1"/>
</dbReference>
<evidence type="ECO:0000256" key="2">
    <source>
        <dbReference type="ARBA" id="ARBA00022917"/>
    </source>
</evidence>
<proteinExistence type="inferred from homology"/>
<gene>
    <name evidence="3" type="primary">eif6</name>
    <name evidence="4" type="ORF">ENW83_00735</name>
</gene>
<dbReference type="GO" id="GO:0043022">
    <property type="term" value="F:ribosome binding"/>
    <property type="evidence" value="ECO:0007669"/>
    <property type="project" value="InterPro"/>
</dbReference>
<keyword evidence="2 3" id="KW-0648">Protein biosynthesis</keyword>
<name>A0A7J3SJF0_9CREN</name>
<reference evidence="4" key="1">
    <citation type="journal article" date="2020" name="mSystems">
        <title>Genome- and Community-Level Interaction Insights into Carbon Utilization and Element Cycling Functions of Hydrothermarchaeota in Hydrothermal Sediment.</title>
        <authorList>
            <person name="Zhou Z."/>
            <person name="Liu Y."/>
            <person name="Xu W."/>
            <person name="Pan J."/>
            <person name="Luo Z.H."/>
            <person name="Li M."/>
        </authorList>
    </citation>
    <scope>NUCLEOTIDE SEQUENCE [LARGE SCALE GENOMIC DNA]</scope>
    <source>
        <strain evidence="4">SpSt-885</strain>
    </source>
</reference>
<dbReference type="NCBIfam" id="TIGR00323">
    <property type="entry name" value="eIF-6"/>
    <property type="match status" value="1"/>
</dbReference>
<dbReference type="InterPro" id="IPR002769">
    <property type="entry name" value="eIF6"/>
</dbReference>
<organism evidence="4">
    <name type="scientific">Fervidicoccus fontis</name>
    <dbReference type="NCBI Taxonomy" id="683846"/>
    <lineage>
        <taxon>Archaea</taxon>
        <taxon>Thermoproteota</taxon>
        <taxon>Thermoprotei</taxon>
        <taxon>Fervidicoccales</taxon>
        <taxon>Fervidicoccaceae</taxon>
        <taxon>Fervidicoccus</taxon>
    </lineage>
</organism>
<comment type="function">
    <text evidence="3">Binds to the 50S ribosomal subunit and prevents its association with the 30S ribosomal subunit to form the 70S initiation complex.</text>
</comment>
<comment type="caution">
    <text evidence="4">The sequence shown here is derived from an EMBL/GenBank/DDBJ whole genome shotgun (WGS) entry which is preliminary data.</text>
</comment>
<sequence length="222" mass="23847">MNISKLNVFRNPNIGVFLFANNKIALVPPNVSKATRKTISDILQVDIMETTIAGMHIIGVLVAGNDKSILVPDIIKQEELDALNESLEGSIKIEMVKTKHTALGNLISANNSAAYISEIFENNIEKGLSNILQTPIFRKSYLGLPIVGSMIVANDKIAFIHPMITEAEALSISEELRVTPIHATVNEGVGFIKVGIVMNNSGILIGGTTTGQELVNITSAIS</sequence>
<dbReference type="PANTHER" id="PTHR10784">
    <property type="entry name" value="TRANSLATION INITIATION FACTOR 6"/>
    <property type="match status" value="1"/>
</dbReference>
<protein>
    <recommendedName>
        <fullName evidence="3">Translation initiation factor 6</fullName>
        <shortName evidence="3">aIF-6</shortName>
    </recommendedName>
</protein>
<comment type="similarity">
    <text evidence="3">Belongs to the eIF-6 family.</text>
</comment>
<dbReference type="Gene3D" id="3.75.10.10">
    <property type="entry name" value="L-arginine/glycine Amidinotransferase, Chain A"/>
    <property type="match status" value="1"/>
</dbReference>
<evidence type="ECO:0000256" key="3">
    <source>
        <dbReference type="HAMAP-Rule" id="MF_00032"/>
    </source>
</evidence>
<dbReference type="AlphaFoldDB" id="A0A7J3SJF0"/>
<dbReference type="GO" id="GO:0003743">
    <property type="term" value="F:translation initiation factor activity"/>
    <property type="evidence" value="ECO:0007669"/>
    <property type="project" value="UniProtKB-UniRule"/>
</dbReference>
<dbReference type="SUPFAM" id="SSF55909">
    <property type="entry name" value="Pentein"/>
    <property type="match status" value="1"/>
</dbReference>